<sequence length="44" mass="4754">MRVATSPQVCEQAVYLRSVGPGIEDAAAARAAYRNDETEKEGSR</sequence>
<evidence type="ECO:0000313" key="2">
    <source>
        <dbReference type="Proteomes" id="UP000572635"/>
    </source>
</evidence>
<protein>
    <submittedName>
        <fullName evidence="1">Ornithine cyclodeaminase/alanine dehydrogenase-like protein (Mu-crystallin family)</fullName>
    </submittedName>
</protein>
<dbReference type="AlphaFoldDB" id="A0A7W8VHK9"/>
<dbReference type="EMBL" id="JACHDB010000002">
    <property type="protein sequence ID" value="MBB5436164.1"/>
    <property type="molecule type" value="Genomic_DNA"/>
</dbReference>
<dbReference type="RefSeq" id="WP_281398028.1">
    <property type="nucleotide sequence ID" value="NZ_BAAAJD010000012.1"/>
</dbReference>
<accession>A0A7W8VHK9</accession>
<proteinExistence type="predicted"/>
<dbReference type="Proteomes" id="UP000572635">
    <property type="component" value="Unassembled WGS sequence"/>
</dbReference>
<evidence type="ECO:0000313" key="1">
    <source>
        <dbReference type="EMBL" id="MBB5436164.1"/>
    </source>
</evidence>
<comment type="caution">
    <text evidence="1">The sequence shown here is derived from an EMBL/GenBank/DDBJ whole genome shotgun (WGS) entry which is preliminary data.</text>
</comment>
<organism evidence="1 2">
    <name type="scientific">Nocardiopsis composta</name>
    <dbReference type="NCBI Taxonomy" id="157465"/>
    <lineage>
        <taxon>Bacteria</taxon>
        <taxon>Bacillati</taxon>
        <taxon>Actinomycetota</taxon>
        <taxon>Actinomycetes</taxon>
        <taxon>Streptosporangiales</taxon>
        <taxon>Nocardiopsidaceae</taxon>
        <taxon>Nocardiopsis</taxon>
    </lineage>
</organism>
<name>A0A7W8VHK9_9ACTN</name>
<gene>
    <name evidence="1" type="ORF">HDA36_006312</name>
</gene>
<keyword evidence="2" id="KW-1185">Reference proteome</keyword>
<reference evidence="1 2" key="1">
    <citation type="submission" date="2020-08" db="EMBL/GenBank/DDBJ databases">
        <title>Sequencing the genomes of 1000 actinobacteria strains.</title>
        <authorList>
            <person name="Klenk H.-P."/>
        </authorList>
    </citation>
    <scope>NUCLEOTIDE SEQUENCE [LARGE SCALE GENOMIC DNA]</scope>
    <source>
        <strain evidence="1 2">DSM 44551</strain>
    </source>
</reference>